<dbReference type="AlphaFoldDB" id="A0A2K9GYB4"/>
<accession>A0A2K9GYB4</accession>
<reference evidence="1 2" key="1">
    <citation type="journal article" date="2019" name="Nat. Med.">
        <title>A library of human gut bacterial isolates paired with longitudinal multiomics data enables mechanistic microbiome research.</title>
        <authorList>
            <person name="Poyet M."/>
            <person name="Groussin M."/>
            <person name="Gibbons S.M."/>
            <person name="Avila-Pacheco J."/>
            <person name="Jiang X."/>
            <person name="Kearney S.M."/>
            <person name="Perrotta A.R."/>
            <person name="Berdy B."/>
            <person name="Zhao S."/>
            <person name="Lieberman T.D."/>
            <person name="Swanson P.K."/>
            <person name="Smith M."/>
            <person name="Roesemann S."/>
            <person name="Alexander J.E."/>
            <person name="Rich S.A."/>
            <person name="Livny J."/>
            <person name="Vlamakis H."/>
            <person name="Clish C."/>
            <person name="Bullock K."/>
            <person name="Deik A."/>
            <person name="Scott J."/>
            <person name="Pierce K.A."/>
            <person name="Xavier R.J."/>
            <person name="Alm E.J."/>
        </authorList>
    </citation>
    <scope>NUCLEOTIDE SEQUENCE [LARGE SCALE GENOMIC DNA]</scope>
    <source>
        <strain evidence="1 2">BIOML-A106</strain>
    </source>
</reference>
<protein>
    <submittedName>
        <fullName evidence="1">Uncharacterized protein</fullName>
    </submittedName>
</protein>
<evidence type="ECO:0000313" key="1">
    <source>
        <dbReference type="EMBL" id="KAA4744140.1"/>
    </source>
</evidence>
<proteinExistence type="predicted"/>
<sequence length="79" mass="9194">MSFPITILPSNYIPDSISRFTRSHRSLPGFAKWYLKRGICHQAKRKLIFGWVSLPDVSASYMQINEVIRVVTECSEYKK</sequence>
<evidence type="ECO:0000313" key="2">
    <source>
        <dbReference type="Proteomes" id="UP000479773"/>
    </source>
</evidence>
<comment type="caution">
    <text evidence="1">The sequence shown here is derived from an EMBL/GenBank/DDBJ whole genome shotgun (WGS) entry which is preliminary data.</text>
</comment>
<gene>
    <name evidence="1" type="ORF">F3B44_25150</name>
</gene>
<dbReference type="EMBL" id="VWEQ01000125">
    <property type="protein sequence ID" value="KAA4744140.1"/>
    <property type="molecule type" value="Genomic_DNA"/>
</dbReference>
<dbReference type="Proteomes" id="UP000479773">
    <property type="component" value="Unassembled WGS sequence"/>
</dbReference>
<name>A0A2K9GYB4_BACFG</name>
<organism evidence="1 2">
    <name type="scientific">Bacteroides fragilis</name>
    <dbReference type="NCBI Taxonomy" id="817"/>
    <lineage>
        <taxon>Bacteria</taxon>
        <taxon>Pseudomonadati</taxon>
        <taxon>Bacteroidota</taxon>
        <taxon>Bacteroidia</taxon>
        <taxon>Bacteroidales</taxon>
        <taxon>Bacteroidaceae</taxon>
        <taxon>Bacteroides</taxon>
    </lineage>
</organism>